<dbReference type="AlphaFoldDB" id="A0A0K0D3V8"/>
<dbReference type="Proteomes" id="UP000035642">
    <property type="component" value="Unassembled WGS sequence"/>
</dbReference>
<keyword evidence="9" id="KW-1185">Reference proteome</keyword>
<keyword evidence="6" id="KW-1133">Transmembrane helix</keyword>
<keyword evidence="5" id="KW-0812">Transmembrane</keyword>
<evidence type="ECO:0000256" key="7">
    <source>
        <dbReference type="ARBA" id="ARBA00023136"/>
    </source>
</evidence>
<dbReference type="GO" id="GO:0016020">
    <property type="term" value="C:membrane"/>
    <property type="evidence" value="ECO:0007669"/>
    <property type="project" value="UniProtKB-SubCell"/>
</dbReference>
<accession>A0A0K0D3V8</accession>
<reference evidence="10" key="2">
    <citation type="submission" date="2017-02" db="UniProtKB">
        <authorList>
            <consortium name="WormBaseParasite"/>
        </authorList>
    </citation>
    <scope>IDENTIFICATION</scope>
</reference>
<evidence type="ECO:0000256" key="6">
    <source>
        <dbReference type="ARBA" id="ARBA00022989"/>
    </source>
</evidence>
<reference evidence="9" key="1">
    <citation type="submission" date="2012-09" db="EMBL/GenBank/DDBJ databases">
        <authorList>
            <person name="Martin A.A."/>
        </authorList>
    </citation>
    <scope>NUCLEOTIDE SEQUENCE</scope>
</reference>
<protein>
    <recommendedName>
        <fullName evidence="8">Glycosyltransferase family 92 protein</fullName>
        <ecNumber evidence="8">2.4.1.-</ecNumber>
    </recommendedName>
</protein>
<evidence type="ECO:0000256" key="4">
    <source>
        <dbReference type="ARBA" id="ARBA00022679"/>
    </source>
</evidence>
<dbReference type="Pfam" id="PF01697">
    <property type="entry name" value="Glyco_transf_92"/>
    <property type="match status" value="1"/>
</dbReference>
<dbReference type="InterPro" id="IPR008166">
    <property type="entry name" value="Glyco_transf_92"/>
</dbReference>
<dbReference type="GO" id="GO:0005737">
    <property type="term" value="C:cytoplasm"/>
    <property type="evidence" value="ECO:0007669"/>
    <property type="project" value="TreeGrafter"/>
</dbReference>
<keyword evidence="3 8" id="KW-0328">Glycosyltransferase</keyword>
<keyword evidence="4 8" id="KW-0808">Transferase</keyword>
<evidence type="ECO:0000256" key="5">
    <source>
        <dbReference type="ARBA" id="ARBA00022692"/>
    </source>
</evidence>
<evidence type="ECO:0000313" key="10">
    <source>
        <dbReference type="WBParaSite" id="ACAC_0000475301-mRNA-1"/>
    </source>
</evidence>
<comment type="similarity">
    <text evidence="2 8">Belongs to the glycosyltransferase 92 family.</text>
</comment>
<keyword evidence="7" id="KW-0472">Membrane</keyword>
<evidence type="ECO:0000256" key="8">
    <source>
        <dbReference type="RuleBase" id="RU366017"/>
    </source>
</evidence>
<dbReference type="PANTHER" id="PTHR21461">
    <property type="entry name" value="GLYCOSYLTRANSFERASE FAMILY 92 PROTEIN"/>
    <property type="match status" value="1"/>
</dbReference>
<name>A0A0K0D3V8_ANGCA</name>
<sequence>MELQNFYEDLRKRGIGRIKLVNKNRNRMFVLLIKIPNDFFFQGEAKMNISLVSAFEHPDHIYVIKTSLNKYGDTVYCRYFDHQREVIGPPFETVVFPEFTTLCPRRKGAKYISLTDAPTILGFKISSSHYFSTCLAPLYGTEPKWLLLSEFFEHYKIQGVTYFYVYINKLDEYSRTLLDDYVRSGEAEVVILRDRFERDGKSWQLPGLQVGVIGFLESSSCSEDE</sequence>
<organism evidence="9 10">
    <name type="scientific">Angiostrongylus cantonensis</name>
    <name type="common">Rat lungworm</name>
    <dbReference type="NCBI Taxonomy" id="6313"/>
    <lineage>
        <taxon>Eukaryota</taxon>
        <taxon>Metazoa</taxon>
        <taxon>Ecdysozoa</taxon>
        <taxon>Nematoda</taxon>
        <taxon>Chromadorea</taxon>
        <taxon>Rhabditida</taxon>
        <taxon>Rhabditina</taxon>
        <taxon>Rhabditomorpha</taxon>
        <taxon>Strongyloidea</taxon>
        <taxon>Metastrongylidae</taxon>
        <taxon>Angiostrongylus</taxon>
    </lineage>
</organism>
<evidence type="ECO:0000256" key="3">
    <source>
        <dbReference type="ARBA" id="ARBA00022676"/>
    </source>
</evidence>
<evidence type="ECO:0000313" key="9">
    <source>
        <dbReference type="Proteomes" id="UP000035642"/>
    </source>
</evidence>
<dbReference type="GO" id="GO:0016757">
    <property type="term" value="F:glycosyltransferase activity"/>
    <property type="evidence" value="ECO:0007669"/>
    <property type="project" value="UniProtKB-UniRule"/>
</dbReference>
<evidence type="ECO:0000256" key="1">
    <source>
        <dbReference type="ARBA" id="ARBA00004167"/>
    </source>
</evidence>
<proteinExistence type="inferred from homology"/>
<dbReference type="WBParaSite" id="ACAC_0000475301-mRNA-1">
    <property type="protein sequence ID" value="ACAC_0000475301-mRNA-1"/>
    <property type="gene ID" value="ACAC_0000475301"/>
</dbReference>
<evidence type="ECO:0000256" key="2">
    <source>
        <dbReference type="ARBA" id="ARBA00007647"/>
    </source>
</evidence>
<dbReference type="PANTHER" id="PTHR21461:SF40">
    <property type="entry name" value="GLYCOSYLTRANSFERASE FAMILY 92 PROTEIN"/>
    <property type="match status" value="1"/>
</dbReference>
<dbReference type="EC" id="2.4.1.-" evidence="8"/>
<comment type="subcellular location">
    <subcellularLocation>
        <location evidence="1">Membrane</location>
        <topology evidence="1">Single-pass membrane protein</topology>
    </subcellularLocation>
</comment>